<evidence type="ECO:0000256" key="2">
    <source>
        <dbReference type="SAM" id="Phobius"/>
    </source>
</evidence>
<evidence type="ECO:0000256" key="1">
    <source>
        <dbReference type="SAM" id="MobiDB-lite"/>
    </source>
</evidence>
<feature type="region of interest" description="Disordered" evidence="1">
    <location>
        <begin position="212"/>
        <end position="237"/>
    </location>
</feature>
<feature type="transmembrane region" description="Helical" evidence="2">
    <location>
        <begin position="398"/>
        <end position="419"/>
    </location>
</feature>
<evidence type="ECO:0000313" key="3">
    <source>
        <dbReference type="EMBL" id="KIX07800.1"/>
    </source>
</evidence>
<organism evidence="3 4">
    <name type="scientific">Rhinocladiella mackenziei CBS 650.93</name>
    <dbReference type="NCBI Taxonomy" id="1442369"/>
    <lineage>
        <taxon>Eukaryota</taxon>
        <taxon>Fungi</taxon>
        <taxon>Dikarya</taxon>
        <taxon>Ascomycota</taxon>
        <taxon>Pezizomycotina</taxon>
        <taxon>Eurotiomycetes</taxon>
        <taxon>Chaetothyriomycetidae</taxon>
        <taxon>Chaetothyriales</taxon>
        <taxon>Herpotrichiellaceae</taxon>
        <taxon>Rhinocladiella</taxon>
    </lineage>
</organism>
<keyword evidence="2" id="KW-0472">Membrane</keyword>
<dbReference type="HOGENOM" id="CLU_598707_0_0_1"/>
<dbReference type="GeneID" id="25290525"/>
<dbReference type="Proteomes" id="UP000053617">
    <property type="component" value="Unassembled WGS sequence"/>
</dbReference>
<feature type="region of interest" description="Disordered" evidence="1">
    <location>
        <begin position="21"/>
        <end position="116"/>
    </location>
</feature>
<feature type="compositionally biased region" description="Basic and acidic residues" evidence="1">
    <location>
        <begin position="63"/>
        <end position="86"/>
    </location>
</feature>
<keyword evidence="2" id="KW-1133">Transmembrane helix</keyword>
<accession>A0A0D2JF21</accession>
<sequence>MQDPGEQQIHVDQDALGLFNPNLATKLENPFGDKQDGLEQKNISPGEATISKTLPTSRAGDFVSKEDLKLEYAPDSKEYSQSRRQGEFSQSGKCKTTEEEETSSMTTGQHYNNVENGSRLDRRNYWTWSQKEPPLQPGMIRIRFRCACQAVVWDDYPDTIANAAKSLEHHLDRHFRQAVNSSRKTVDGRVGKTLRSFFSVCARGFRSLYRSSPGRAQGHSGQSIDSEAQQNPSTSSESATTSFYLTCATQDARIPTLVQSPAASIHSDLEYFDLLRKIINDQRWTLRGTLRPRKIISIRYVKFELLFDNKHVEIRKTPDFPEDNQHYQPSKGDFEREEFCPWGPNLLLHFFERRHECPQHPKILARIPRKLKEKLVVTDTSGVLMGWGMQLDDGLDGLRVGIMGIIGLMLSSVFGILWAKLHGNDVQGGTGLTQCLMAFVTFLVTMHGIVGFVEERH</sequence>
<dbReference type="AlphaFoldDB" id="A0A0D2JF21"/>
<keyword evidence="2" id="KW-0812">Transmembrane</keyword>
<dbReference type="VEuPathDB" id="FungiDB:Z518_02454"/>
<name>A0A0D2JF21_9EURO</name>
<dbReference type="OrthoDB" id="9988102at2759"/>
<evidence type="ECO:0000313" key="4">
    <source>
        <dbReference type="Proteomes" id="UP000053617"/>
    </source>
</evidence>
<protein>
    <submittedName>
        <fullName evidence="3">Uncharacterized protein</fullName>
    </submittedName>
</protein>
<dbReference type="RefSeq" id="XP_013274936.1">
    <property type="nucleotide sequence ID" value="XM_013419482.1"/>
</dbReference>
<proteinExistence type="predicted"/>
<feature type="compositionally biased region" description="Polar residues" evidence="1">
    <location>
        <begin position="219"/>
        <end position="237"/>
    </location>
</feature>
<dbReference type="EMBL" id="KN847476">
    <property type="protein sequence ID" value="KIX07800.1"/>
    <property type="molecule type" value="Genomic_DNA"/>
</dbReference>
<gene>
    <name evidence="3" type="ORF">Z518_02454</name>
</gene>
<feature type="transmembrane region" description="Helical" evidence="2">
    <location>
        <begin position="431"/>
        <end position="453"/>
    </location>
</feature>
<reference evidence="3 4" key="1">
    <citation type="submission" date="2015-01" db="EMBL/GenBank/DDBJ databases">
        <title>The Genome Sequence of Rhinocladiella mackenzie CBS 650.93.</title>
        <authorList>
            <consortium name="The Broad Institute Genomics Platform"/>
            <person name="Cuomo C."/>
            <person name="de Hoog S."/>
            <person name="Gorbushina A."/>
            <person name="Stielow B."/>
            <person name="Teixiera M."/>
            <person name="Abouelleil A."/>
            <person name="Chapman S.B."/>
            <person name="Priest M."/>
            <person name="Young S.K."/>
            <person name="Wortman J."/>
            <person name="Nusbaum C."/>
            <person name="Birren B."/>
        </authorList>
    </citation>
    <scope>NUCLEOTIDE SEQUENCE [LARGE SCALE GENOMIC DNA]</scope>
    <source>
        <strain evidence="3 4">CBS 650.93</strain>
    </source>
</reference>
<keyword evidence="4" id="KW-1185">Reference proteome</keyword>